<feature type="region of interest" description="Disordered" evidence="1">
    <location>
        <begin position="69"/>
        <end position="90"/>
    </location>
</feature>
<feature type="compositionally biased region" description="Polar residues" evidence="1">
    <location>
        <begin position="72"/>
        <end position="88"/>
    </location>
</feature>
<reference evidence="2" key="1">
    <citation type="submission" date="2024-02" db="EMBL/GenBank/DDBJ databases">
        <authorList>
            <consortium name="ELIXIR-Norway"/>
            <consortium name="Elixir Norway"/>
        </authorList>
    </citation>
    <scope>NUCLEOTIDE SEQUENCE</scope>
</reference>
<evidence type="ECO:0000313" key="3">
    <source>
        <dbReference type="Proteomes" id="UP001497444"/>
    </source>
</evidence>
<proteinExistence type="predicted"/>
<accession>A0ABP0XKG3</accession>
<gene>
    <name evidence="2" type="ORF">CSSPJE1EN1_LOCUS24478</name>
</gene>
<sequence length="182" mass="19632">MLPTRMGQVDTLPSPRVSGPPFTHPQHSETGVQPGLAELPPLGFRQDDQDADQLQADCSNLLFGQPLIASAPRTSTSKTEEQQNTFPGNNMLPGSFCQPATADIASGVVGSGGLDDNGLYQRNSAAAWPFMQAAPPLRTFIKVKTSSSNPIPADEGFRLRELSCNLDAFVRGQECWRIINVH</sequence>
<keyword evidence="3" id="KW-1185">Reference proteome</keyword>
<protein>
    <submittedName>
        <fullName evidence="2">Uncharacterized protein</fullName>
    </submittedName>
</protein>
<evidence type="ECO:0000256" key="1">
    <source>
        <dbReference type="SAM" id="MobiDB-lite"/>
    </source>
</evidence>
<dbReference type="Proteomes" id="UP001497444">
    <property type="component" value="Chromosome 9"/>
</dbReference>
<feature type="region of interest" description="Disordered" evidence="1">
    <location>
        <begin position="1"/>
        <end position="38"/>
    </location>
</feature>
<name>A0ABP0XKG3_9BRYO</name>
<organism evidence="2 3">
    <name type="scientific">Sphagnum jensenii</name>
    <dbReference type="NCBI Taxonomy" id="128206"/>
    <lineage>
        <taxon>Eukaryota</taxon>
        <taxon>Viridiplantae</taxon>
        <taxon>Streptophyta</taxon>
        <taxon>Embryophyta</taxon>
        <taxon>Bryophyta</taxon>
        <taxon>Sphagnophytina</taxon>
        <taxon>Sphagnopsida</taxon>
        <taxon>Sphagnales</taxon>
        <taxon>Sphagnaceae</taxon>
        <taxon>Sphagnum</taxon>
    </lineage>
</organism>
<evidence type="ECO:0000313" key="2">
    <source>
        <dbReference type="EMBL" id="CAK9279000.1"/>
    </source>
</evidence>
<dbReference type="EMBL" id="OZ020104">
    <property type="protein sequence ID" value="CAK9279000.1"/>
    <property type="molecule type" value="Genomic_DNA"/>
</dbReference>